<gene>
    <name evidence="7" type="ORF">FHR99_003105</name>
</gene>
<evidence type="ECO:0000256" key="3">
    <source>
        <dbReference type="ARBA" id="ARBA00022692"/>
    </source>
</evidence>
<dbReference type="PANTHER" id="PTHR43461:SF1">
    <property type="entry name" value="TRANSMEMBRANE PROTEIN 256"/>
    <property type="match status" value="1"/>
</dbReference>
<evidence type="ECO:0000256" key="2">
    <source>
        <dbReference type="ARBA" id="ARBA00009694"/>
    </source>
</evidence>
<dbReference type="GO" id="GO:0005886">
    <property type="term" value="C:plasma membrane"/>
    <property type="evidence" value="ECO:0007669"/>
    <property type="project" value="TreeGrafter"/>
</dbReference>
<reference evidence="7 8" key="1">
    <citation type="submission" date="2020-08" db="EMBL/GenBank/DDBJ databases">
        <title>Genomic Encyclopedia of Type Strains, Phase III (KMG-III): the genomes of soil and plant-associated and newly described type strains.</title>
        <authorList>
            <person name="Whitman W."/>
        </authorList>
    </citation>
    <scope>NUCLEOTIDE SEQUENCE [LARGE SCALE GENOMIC DNA]</scope>
    <source>
        <strain evidence="7 8">CECT 8654</strain>
    </source>
</reference>
<dbReference type="RefSeq" id="WP_183411587.1">
    <property type="nucleotide sequence ID" value="NZ_JACHWY010000003.1"/>
</dbReference>
<keyword evidence="3 6" id="KW-0812">Transmembrane</keyword>
<comment type="subcellular location">
    <subcellularLocation>
        <location evidence="1">Membrane</location>
        <topology evidence="1">Multi-pass membrane protein</topology>
    </subcellularLocation>
</comment>
<proteinExistence type="inferred from homology"/>
<dbReference type="AlphaFoldDB" id="A0A7W4W7D5"/>
<evidence type="ECO:0000256" key="5">
    <source>
        <dbReference type="ARBA" id="ARBA00023136"/>
    </source>
</evidence>
<evidence type="ECO:0000256" key="6">
    <source>
        <dbReference type="SAM" id="Phobius"/>
    </source>
</evidence>
<keyword evidence="5 6" id="KW-0472">Membrane</keyword>
<accession>A0A7W4W7D5</accession>
<comment type="similarity">
    <text evidence="2">Belongs to the UPF0382 family.</text>
</comment>
<evidence type="ECO:0000313" key="7">
    <source>
        <dbReference type="EMBL" id="MBB3048831.1"/>
    </source>
</evidence>
<organism evidence="7 8">
    <name type="scientific">Litorivivens lipolytica</name>
    <dbReference type="NCBI Taxonomy" id="1524264"/>
    <lineage>
        <taxon>Bacteria</taxon>
        <taxon>Pseudomonadati</taxon>
        <taxon>Pseudomonadota</taxon>
        <taxon>Gammaproteobacteria</taxon>
        <taxon>Litorivivens</taxon>
    </lineage>
</organism>
<evidence type="ECO:0000256" key="1">
    <source>
        <dbReference type="ARBA" id="ARBA00004141"/>
    </source>
</evidence>
<dbReference type="InterPro" id="IPR006696">
    <property type="entry name" value="DUF423"/>
</dbReference>
<name>A0A7W4W7D5_9GAMM</name>
<feature type="transmembrane region" description="Helical" evidence="6">
    <location>
        <begin position="47"/>
        <end position="64"/>
    </location>
</feature>
<comment type="caution">
    <text evidence="7">The sequence shown here is derived from an EMBL/GenBank/DDBJ whole genome shotgun (WGS) entry which is preliminary data.</text>
</comment>
<protein>
    <submittedName>
        <fullName evidence="7">Uncharacterized membrane protein YgdD (TMEM256/DUF423 family)</fullName>
    </submittedName>
</protein>
<evidence type="ECO:0000256" key="4">
    <source>
        <dbReference type="ARBA" id="ARBA00022989"/>
    </source>
</evidence>
<dbReference type="Proteomes" id="UP000537130">
    <property type="component" value="Unassembled WGS sequence"/>
</dbReference>
<dbReference type="Pfam" id="PF04241">
    <property type="entry name" value="DUF423"/>
    <property type="match status" value="1"/>
</dbReference>
<dbReference type="EMBL" id="JACHWY010000003">
    <property type="protein sequence ID" value="MBB3048831.1"/>
    <property type="molecule type" value="Genomic_DNA"/>
</dbReference>
<evidence type="ECO:0000313" key="8">
    <source>
        <dbReference type="Proteomes" id="UP000537130"/>
    </source>
</evidence>
<sequence length="123" mass="12536">MGQFFLAAAAVSGFLAVALGAFGAHALKSKLSADMLAVYETAVQYHFYHTLALLAVSVLMVNGVQGLKLSGILFLVGTVIFSCGLYALALSGIKILGAITPIGGLCLLAGWACLAFAAIKGLS</sequence>
<keyword evidence="4 6" id="KW-1133">Transmembrane helix</keyword>
<feature type="transmembrane region" description="Helical" evidence="6">
    <location>
        <begin position="71"/>
        <end position="89"/>
    </location>
</feature>
<keyword evidence="8" id="KW-1185">Reference proteome</keyword>
<feature type="transmembrane region" description="Helical" evidence="6">
    <location>
        <begin position="95"/>
        <end position="119"/>
    </location>
</feature>
<dbReference type="PANTHER" id="PTHR43461">
    <property type="entry name" value="TRANSMEMBRANE PROTEIN 256"/>
    <property type="match status" value="1"/>
</dbReference>